<dbReference type="SUPFAM" id="SSF51445">
    <property type="entry name" value="(Trans)glycosidases"/>
    <property type="match status" value="1"/>
</dbReference>
<keyword evidence="6" id="KW-1185">Reference proteome</keyword>
<dbReference type="PANTHER" id="PTHR21040:SF8">
    <property type="entry name" value="BCDNA.GH04120"/>
    <property type="match status" value="1"/>
</dbReference>
<accession>A0A916RTJ3</accession>
<dbReference type="EMBL" id="BMEY01000003">
    <property type="protein sequence ID" value="GGA66634.1"/>
    <property type="molecule type" value="Genomic_DNA"/>
</dbReference>
<dbReference type="InterPro" id="IPR015883">
    <property type="entry name" value="Glyco_hydro_20_cat"/>
</dbReference>
<dbReference type="Gene3D" id="3.20.20.80">
    <property type="entry name" value="Glycosidases"/>
    <property type="match status" value="1"/>
</dbReference>
<evidence type="ECO:0000259" key="3">
    <source>
        <dbReference type="Pfam" id="PF00728"/>
    </source>
</evidence>
<evidence type="ECO:0000313" key="6">
    <source>
        <dbReference type="Proteomes" id="UP000613512"/>
    </source>
</evidence>
<dbReference type="InterPro" id="IPR017853">
    <property type="entry name" value="GH"/>
</dbReference>
<evidence type="ECO:0000313" key="5">
    <source>
        <dbReference type="EMBL" id="GGA66634.1"/>
    </source>
</evidence>
<protein>
    <submittedName>
        <fullName evidence="5">Benzene 1,2-dioxygenase</fullName>
    </submittedName>
</protein>
<dbReference type="Proteomes" id="UP000613512">
    <property type="component" value="Unassembled WGS sequence"/>
</dbReference>
<dbReference type="InterPro" id="IPR038901">
    <property type="entry name" value="HEXDC-like"/>
</dbReference>
<dbReference type="Pfam" id="PF18088">
    <property type="entry name" value="Glyco_H_20C_C"/>
    <property type="match status" value="1"/>
</dbReference>
<sequence>MKLNFIGDTTELAEGIKILEKELHFEQSTKGFPIYITNRAGSIEVNCEQDHGVIKYEEKIHFFRALGLWLENYQTMENFHLVEDPKFSMTGVMLDSSRNAVLTVNGIYSMLRKMAVMGLNVLMVYTEDTYEVKEYPYFGYMRGRYTEEELRNCDQYASKLGIEMIPCIQTLAHLTEALKWNYAAGIRDTADILLVDNPDTYTFIEHLIRASSSPFQSKRIHIGMDEAHQLGLGKYLEQNGYEERFNIMNRHLQKVVSITEKMNLKPMIWSDMYFRLGLKTGGYYDLDAVVPQEVMESIPDTQLVYWDYYHTDEEFYRTFIRKHQDLGSTPVFAGGVWIWNGISPNYGKALATTEAALTACKKEGVQEVFATMWGDNGAETPLTTSLPVLQYFAEHAYHEKVTKEQLEKRFYYCTGGNFSDFMILNKFDETPGVSKNNLHESNPSKFLLWQDPLIGLYDENIKGLELNSHYQNLISQLDTVQQQSSNEWSEMFAFYQQLAVVLSSKAELGIQIKHAYDNKEKGVLNQLVKQITLLRDNVNTLRKSHRTLWFNMYKAFGWEVLEIRYGGLIARLETTEYRLQEWLVGKVTRIEELEEERLPFEGPYPMPKVSLGRNIYRRIVTASNLT</sequence>
<dbReference type="CDD" id="cd06565">
    <property type="entry name" value="GH20_GcnA-like"/>
    <property type="match status" value="1"/>
</dbReference>
<reference evidence="5" key="1">
    <citation type="journal article" date="2014" name="Int. J. Syst. Evol. Microbiol.">
        <title>Complete genome sequence of Corynebacterium casei LMG S-19264T (=DSM 44701T), isolated from a smear-ripened cheese.</title>
        <authorList>
            <consortium name="US DOE Joint Genome Institute (JGI-PGF)"/>
            <person name="Walter F."/>
            <person name="Albersmeier A."/>
            <person name="Kalinowski J."/>
            <person name="Ruckert C."/>
        </authorList>
    </citation>
    <scope>NUCLEOTIDE SEQUENCE</scope>
    <source>
        <strain evidence="5">CGMCC 1.12408</strain>
    </source>
</reference>
<feature type="domain" description="Glycoside Hydrolase 20C C-terminal" evidence="4">
    <location>
        <begin position="420"/>
        <end position="606"/>
    </location>
</feature>
<evidence type="ECO:0000259" key="4">
    <source>
        <dbReference type="Pfam" id="PF18088"/>
    </source>
</evidence>
<evidence type="ECO:0000256" key="2">
    <source>
        <dbReference type="ARBA" id="ARBA00022801"/>
    </source>
</evidence>
<dbReference type="Pfam" id="PF00728">
    <property type="entry name" value="Glyco_hydro_20"/>
    <property type="match status" value="1"/>
</dbReference>
<name>A0A916RTJ3_9BACI</name>
<dbReference type="GO" id="GO:0004563">
    <property type="term" value="F:beta-N-acetylhexosaminidase activity"/>
    <property type="evidence" value="ECO:0007669"/>
    <property type="project" value="UniProtKB-ARBA"/>
</dbReference>
<dbReference type="GO" id="GO:0005975">
    <property type="term" value="P:carbohydrate metabolic process"/>
    <property type="evidence" value="ECO:0007669"/>
    <property type="project" value="InterPro"/>
</dbReference>
<dbReference type="Gene3D" id="1.20.120.670">
    <property type="entry name" value="N-acetyl-b-d-glucoasminidase"/>
    <property type="match status" value="1"/>
</dbReference>
<feature type="domain" description="Glycoside hydrolase family 20 catalytic" evidence="3">
    <location>
        <begin position="87"/>
        <end position="273"/>
    </location>
</feature>
<dbReference type="AlphaFoldDB" id="A0A916RTJ3"/>
<dbReference type="InterPro" id="IPR041063">
    <property type="entry name" value="Glyco_H_20C_C"/>
</dbReference>
<proteinExistence type="inferred from homology"/>
<comment type="caution">
    <text evidence="5">The sequence shown here is derived from an EMBL/GenBank/DDBJ whole genome shotgun (WGS) entry which is preliminary data.</text>
</comment>
<dbReference type="RefSeq" id="WP_188383414.1">
    <property type="nucleotide sequence ID" value="NZ_BMEY01000003.1"/>
</dbReference>
<gene>
    <name evidence="5" type="primary">gcnA</name>
    <name evidence="5" type="ORF">GCM10008025_08110</name>
</gene>
<evidence type="ECO:0000256" key="1">
    <source>
        <dbReference type="ARBA" id="ARBA00006285"/>
    </source>
</evidence>
<dbReference type="PANTHER" id="PTHR21040">
    <property type="entry name" value="BCDNA.GH04120"/>
    <property type="match status" value="1"/>
</dbReference>
<comment type="similarity">
    <text evidence="1">Belongs to the glycosyl hydrolase 20 family.</text>
</comment>
<organism evidence="5 6">
    <name type="scientific">Ornithinibacillus halotolerans</name>
    <dbReference type="NCBI Taxonomy" id="1274357"/>
    <lineage>
        <taxon>Bacteria</taxon>
        <taxon>Bacillati</taxon>
        <taxon>Bacillota</taxon>
        <taxon>Bacilli</taxon>
        <taxon>Bacillales</taxon>
        <taxon>Bacillaceae</taxon>
        <taxon>Ornithinibacillus</taxon>
    </lineage>
</organism>
<keyword evidence="2" id="KW-0378">Hydrolase</keyword>
<reference evidence="5" key="2">
    <citation type="submission" date="2020-09" db="EMBL/GenBank/DDBJ databases">
        <authorList>
            <person name="Sun Q."/>
            <person name="Zhou Y."/>
        </authorList>
    </citation>
    <scope>NUCLEOTIDE SEQUENCE</scope>
    <source>
        <strain evidence="5">CGMCC 1.12408</strain>
    </source>
</reference>